<organism evidence="1 2">
    <name type="scientific">Cyprinus carpio</name>
    <name type="common">Common carp</name>
    <dbReference type="NCBI Taxonomy" id="7962"/>
    <lineage>
        <taxon>Eukaryota</taxon>
        <taxon>Metazoa</taxon>
        <taxon>Chordata</taxon>
        <taxon>Craniata</taxon>
        <taxon>Vertebrata</taxon>
        <taxon>Euteleostomi</taxon>
        <taxon>Actinopterygii</taxon>
        <taxon>Neopterygii</taxon>
        <taxon>Teleostei</taxon>
        <taxon>Ostariophysi</taxon>
        <taxon>Cypriniformes</taxon>
        <taxon>Cyprinidae</taxon>
        <taxon>Cyprininae</taxon>
        <taxon>Cyprinus</taxon>
    </lineage>
</organism>
<evidence type="ECO:0000313" key="1">
    <source>
        <dbReference type="Ensembl" id="ENSCCRP00010090204.1"/>
    </source>
</evidence>
<name>A0A8C1NJR4_CYPCA</name>
<dbReference type="Ensembl" id="ENSCCRT00010100025.1">
    <property type="protein sequence ID" value="ENSCCRP00010090204.1"/>
    <property type="gene ID" value="ENSCCRG00010039443.1"/>
</dbReference>
<dbReference type="AlphaFoldDB" id="A0A8C1NJR4"/>
<reference evidence="1" key="1">
    <citation type="submission" date="2025-08" db="UniProtKB">
        <authorList>
            <consortium name="Ensembl"/>
        </authorList>
    </citation>
    <scope>IDENTIFICATION</scope>
</reference>
<accession>A0A8C1NJR4</accession>
<dbReference type="Proteomes" id="UP000694427">
    <property type="component" value="Unplaced"/>
</dbReference>
<evidence type="ECO:0000313" key="2">
    <source>
        <dbReference type="Proteomes" id="UP000694427"/>
    </source>
</evidence>
<dbReference type="OMA" id="LQHQAVW"/>
<reference evidence="1" key="2">
    <citation type="submission" date="2025-09" db="UniProtKB">
        <authorList>
            <consortium name="Ensembl"/>
        </authorList>
    </citation>
    <scope>IDENTIFICATION</scope>
</reference>
<keyword evidence="2" id="KW-1185">Reference proteome</keyword>
<proteinExistence type="predicted"/>
<protein>
    <submittedName>
        <fullName evidence="1">Uncharacterized protein</fullName>
    </submittedName>
</protein>
<sequence>MGNCQMQDLIMMFLQSLNLHTGNAVIQPLELPFSSSFNTRVARHRAWDAVVVVEELLPEKLIPRHSKPLTTGEPSAQHSLMREMQEDFQHQAVRQARATCHPDILKKHNINDFLPITTVNLICSLLLVLIFFFKIWVC</sequence>
<accession>A0A8C1FFU6</accession>